<dbReference type="GO" id="GO:0005886">
    <property type="term" value="C:plasma membrane"/>
    <property type="evidence" value="ECO:0007669"/>
    <property type="project" value="UniProtKB-SubCell"/>
</dbReference>
<evidence type="ECO:0000256" key="6">
    <source>
        <dbReference type="SAM" id="Phobius"/>
    </source>
</evidence>
<dbReference type="Pfam" id="PF02653">
    <property type="entry name" value="BPD_transp_2"/>
    <property type="match status" value="1"/>
</dbReference>
<feature type="transmembrane region" description="Helical" evidence="6">
    <location>
        <begin position="16"/>
        <end position="33"/>
    </location>
</feature>
<keyword evidence="8" id="KW-1185">Reference proteome</keyword>
<sequence length="328" mass="34844">MVDNVLRRASGSNPAWLGKPLLLVPLCLVPLFVNDYVQFIVNTIVVYCIVAVALNIVLGYLGQLAFANAAFFGIGAYTAGLSMVHLGLPFVVAVPLAGIAGGLAGLLVGLPALRVRGYYLAIVTLAFVELMRWVWIHAEKVTFGSGGFDVPPISLFGMTLGGRGKYYVFLFVTVAVLWTTSLLLRSRYGRAFVAVRDNEAAAASLGIEVNRTKIIAFAWSGLVAGLAGALFAELNGRLSPDSFDISQMLMEFTIVMIGGPGSLAGSVIGAIIITALPNVLSNLPGLNEVAFSVLLIAVLFLIPKGIGGFLGTHVPMLRERLYRDDKDA</sequence>
<evidence type="ECO:0000256" key="2">
    <source>
        <dbReference type="ARBA" id="ARBA00022475"/>
    </source>
</evidence>
<name>Q13LT4_PARXL</name>
<evidence type="ECO:0000256" key="3">
    <source>
        <dbReference type="ARBA" id="ARBA00022692"/>
    </source>
</evidence>
<keyword evidence="2" id="KW-1003">Cell membrane</keyword>
<dbReference type="STRING" id="266265.Bxe_B0999"/>
<feature type="transmembrane region" description="Helical" evidence="6">
    <location>
        <begin position="214"/>
        <end position="232"/>
    </location>
</feature>
<evidence type="ECO:0000313" key="7">
    <source>
        <dbReference type="EMBL" id="ABE34955.1"/>
    </source>
</evidence>
<dbReference type="RefSeq" id="WP_011492263.1">
    <property type="nucleotide sequence ID" value="NC_007952.1"/>
</dbReference>
<feature type="transmembrane region" description="Helical" evidence="6">
    <location>
        <begin position="90"/>
        <end position="110"/>
    </location>
</feature>
<feature type="transmembrane region" description="Helical" evidence="6">
    <location>
        <begin position="252"/>
        <end position="277"/>
    </location>
</feature>
<evidence type="ECO:0000256" key="1">
    <source>
        <dbReference type="ARBA" id="ARBA00004651"/>
    </source>
</evidence>
<proteinExistence type="predicted"/>
<feature type="transmembrane region" description="Helical" evidence="6">
    <location>
        <begin position="166"/>
        <end position="184"/>
    </location>
</feature>
<evidence type="ECO:0000256" key="5">
    <source>
        <dbReference type="ARBA" id="ARBA00023136"/>
    </source>
</evidence>
<organism evidence="7 8">
    <name type="scientific">Paraburkholderia xenovorans (strain LB400)</name>
    <dbReference type="NCBI Taxonomy" id="266265"/>
    <lineage>
        <taxon>Bacteria</taxon>
        <taxon>Pseudomonadati</taxon>
        <taxon>Pseudomonadota</taxon>
        <taxon>Betaproteobacteria</taxon>
        <taxon>Burkholderiales</taxon>
        <taxon>Burkholderiaceae</taxon>
        <taxon>Paraburkholderia</taxon>
    </lineage>
</organism>
<dbReference type="PANTHER" id="PTHR30482">
    <property type="entry name" value="HIGH-AFFINITY BRANCHED-CHAIN AMINO ACID TRANSPORT SYSTEM PERMEASE"/>
    <property type="match status" value="1"/>
</dbReference>
<keyword evidence="3 6" id="KW-0812">Transmembrane</keyword>
<protein>
    <submittedName>
        <fullName evidence="7">Amino acid/amide ABC transporter membrane protein 2, HAAT family</fullName>
    </submittedName>
</protein>
<dbReference type="AlphaFoldDB" id="Q13LT4"/>
<feature type="transmembrane region" description="Helical" evidence="6">
    <location>
        <begin position="39"/>
        <end position="58"/>
    </location>
</feature>
<dbReference type="GO" id="GO:0015658">
    <property type="term" value="F:branched-chain amino acid transmembrane transporter activity"/>
    <property type="evidence" value="ECO:0007669"/>
    <property type="project" value="InterPro"/>
</dbReference>
<accession>Q13LT4</accession>
<gene>
    <name evidence="7" type="ORF">Bxe_B0999</name>
</gene>
<evidence type="ECO:0000313" key="8">
    <source>
        <dbReference type="Proteomes" id="UP000001817"/>
    </source>
</evidence>
<dbReference type="Proteomes" id="UP000001817">
    <property type="component" value="Chromosome 2"/>
</dbReference>
<dbReference type="PATRIC" id="fig|266265.5.peg.6768"/>
<dbReference type="InterPro" id="IPR043428">
    <property type="entry name" value="LivM-like"/>
</dbReference>
<keyword evidence="5 6" id="KW-0472">Membrane</keyword>
<dbReference type="KEGG" id="bxb:DR64_6320"/>
<reference evidence="7 8" key="1">
    <citation type="journal article" date="2006" name="Proc. Natl. Acad. Sci. U.S.A.">
        <title>Burkholderia xenovorans LB400 harbors a multi-replicon, 9.73-Mbp genome shaped for versatility.</title>
        <authorList>
            <person name="Chain P.S."/>
            <person name="Denef V.J."/>
            <person name="Konstantinidis K.T."/>
            <person name="Vergez L.M."/>
            <person name="Agullo L."/>
            <person name="Reyes V.L."/>
            <person name="Hauser L."/>
            <person name="Cordova M."/>
            <person name="Gomez L."/>
            <person name="Gonzalez M."/>
            <person name="Land M."/>
            <person name="Lao V."/>
            <person name="Larimer F."/>
            <person name="LiPuma J.J."/>
            <person name="Mahenthiralingam E."/>
            <person name="Malfatti S.A."/>
            <person name="Marx C.J."/>
            <person name="Parnell J.J."/>
            <person name="Ramette A."/>
            <person name="Richardson P."/>
            <person name="Seeger M."/>
            <person name="Smith D."/>
            <person name="Spilker T."/>
            <person name="Sul W.J."/>
            <person name="Tsoi T.V."/>
            <person name="Ulrich L.E."/>
            <person name="Zhulin I.B."/>
            <person name="Tiedje J.M."/>
        </authorList>
    </citation>
    <scope>NUCLEOTIDE SEQUENCE [LARGE SCALE GENOMIC DNA]</scope>
    <source>
        <strain evidence="7 8">LB400</strain>
    </source>
</reference>
<dbReference type="PANTHER" id="PTHR30482:SF10">
    <property type="entry name" value="HIGH-AFFINITY BRANCHED-CHAIN AMINO ACID TRANSPORT PROTEIN BRAE"/>
    <property type="match status" value="1"/>
</dbReference>
<dbReference type="KEGG" id="bxe:Bxe_B0999"/>
<dbReference type="CDD" id="cd06581">
    <property type="entry name" value="TM_PBP1_LivM_like"/>
    <property type="match status" value="1"/>
</dbReference>
<evidence type="ECO:0000256" key="4">
    <source>
        <dbReference type="ARBA" id="ARBA00022989"/>
    </source>
</evidence>
<feature type="transmembrane region" description="Helical" evidence="6">
    <location>
        <begin position="289"/>
        <end position="310"/>
    </location>
</feature>
<dbReference type="InterPro" id="IPR001851">
    <property type="entry name" value="ABC_transp_permease"/>
</dbReference>
<dbReference type="OrthoDB" id="9814461at2"/>
<feature type="transmembrane region" description="Helical" evidence="6">
    <location>
        <begin position="117"/>
        <end position="135"/>
    </location>
</feature>
<keyword evidence="4 6" id="KW-1133">Transmembrane helix</keyword>
<dbReference type="eggNOG" id="COG4177">
    <property type="taxonomic scope" value="Bacteria"/>
</dbReference>
<comment type="subcellular location">
    <subcellularLocation>
        <location evidence="1">Cell membrane</location>
        <topology evidence="1">Multi-pass membrane protein</topology>
    </subcellularLocation>
</comment>
<dbReference type="EMBL" id="CP000271">
    <property type="protein sequence ID" value="ABE34955.1"/>
    <property type="molecule type" value="Genomic_DNA"/>
</dbReference>